<evidence type="ECO:0008006" key="4">
    <source>
        <dbReference type="Google" id="ProtNLM"/>
    </source>
</evidence>
<dbReference type="AlphaFoldDB" id="Q1YYH3"/>
<evidence type="ECO:0000313" key="2">
    <source>
        <dbReference type="EMBL" id="EAS41349.1"/>
    </source>
</evidence>
<sequence length="157" mass="17456">MKTILSIIGSLFLVLIVVVASFIGYAAYQGTGLDKASKIYVENNVPLIISTWSKDELLNHSSPQLLRKINEDPERFSQLFELYSKLGKIRSFGNVEGDSNISYSSENGKVTTAGYMVTAIFENGDAQISVKLIQLSDQWQFLSFYVDSPLFLQGKEG</sequence>
<evidence type="ECO:0000256" key="1">
    <source>
        <dbReference type="SAM" id="Phobius"/>
    </source>
</evidence>
<protein>
    <recommendedName>
        <fullName evidence="4">DUF4019 domain-containing protein</fullName>
    </recommendedName>
</protein>
<feature type="transmembrane region" description="Helical" evidence="1">
    <location>
        <begin position="6"/>
        <end position="28"/>
    </location>
</feature>
<evidence type="ECO:0000313" key="3">
    <source>
        <dbReference type="Proteomes" id="UP000003789"/>
    </source>
</evidence>
<dbReference type="RefSeq" id="WP_006229515.1">
    <property type="nucleotide sequence ID" value="NZ_CH724134.1"/>
</dbReference>
<dbReference type="Proteomes" id="UP000003789">
    <property type="component" value="Unassembled WGS sequence"/>
</dbReference>
<dbReference type="EMBL" id="AAPH01000036">
    <property type="protein sequence ID" value="EAS41349.1"/>
    <property type="molecule type" value="Genomic_DNA"/>
</dbReference>
<proteinExistence type="predicted"/>
<dbReference type="OrthoDB" id="5953619at2"/>
<dbReference type="HOGENOM" id="CLU_1676222_0_0_6"/>
<keyword evidence="1" id="KW-1133">Transmembrane helix</keyword>
<gene>
    <name evidence="2" type="ORF">P3TCK_07494</name>
</gene>
<organism evidence="2 3">
    <name type="scientific">Photobacterium profundum 3TCK</name>
    <dbReference type="NCBI Taxonomy" id="314280"/>
    <lineage>
        <taxon>Bacteria</taxon>
        <taxon>Pseudomonadati</taxon>
        <taxon>Pseudomonadota</taxon>
        <taxon>Gammaproteobacteria</taxon>
        <taxon>Vibrionales</taxon>
        <taxon>Vibrionaceae</taxon>
        <taxon>Photobacterium</taxon>
    </lineage>
</organism>
<keyword evidence="1" id="KW-0812">Transmembrane</keyword>
<name>Q1YYH3_9GAMM</name>
<reference evidence="2 3" key="1">
    <citation type="submission" date="2006-03" db="EMBL/GenBank/DDBJ databases">
        <authorList>
            <person name="Bartlett D.H."/>
            <person name="Valle G."/>
            <person name="Lauro F.M."/>
            <person name="Vezzi A."/>
            <person name="Simonato F."/>
            <person name="Eloe E."/>
            <person name="Vitulo N."/>
            <person name="Stratton T.K."/>
            <person name="D'angelo M."/>
            <person name="Ferriera S."/>
            <person name="Johnson J."/>
            <person name="Kravitz S."/>
            <person name="Beeson K."/>
            <person name="Sutton G."/>
            <person name="Rogers Y."/>
            <person name="Friedman R."/>
            <person name="Frazier M."/>
            <person name="Venter J.C."/>
        </authorList>
    </citation>
    <scope>NUCLEOTIDE SEQUENCE [LARGE SCALE GENOMIC DNA]</scope>
    <source>
        <strain evidence="2 3">3TCK</strain>
    </source>
</reference>
<keyword evidence="1" id="KW-0472">Membrane</keyword>
<comment type="caution">
    <text evidence="2">The sequence shown here is derived from an EMBL/GenBank/DDBJ whole genome shotgun (WGS) entry which is preliminary data.</text>
</comment>
<accession>Q1YYH3</accession>